<evidence type="ECO:0000313" key="3">
    <source>
        <dbReference type="Proteomes" id="UP000027778"/>
    </source>
</evidence>
<dbReference type="Pfam" id="PF17338">
    <property type="entry name" value="GP88"/>
    <property type="match status" value="1"/>
</dbReference>
<organism evidence="2 3">
    <name type="scientific">Bacillus gaemokensis</name>
    <dbReference type="NCBI Taxonomy" id="574375"/>
    <lineage>
        <taxon>Bacteria</taxon>
        <taxon>Bacillati</taxon>
        <taxon>Bacillota</taxon>
        <taxon>Bacilli</taxon>
        <taxon>Bacillales</taxon>
        <taxon>Bacillaceae</taxon>
        <taxon>Bacillus</taxon>
        <taxon>Bacillus cereus group</taxon>
    </lineage>
</organism>
<proteinExistence type="predicted"/>
<dbReference type="RefSeq" id="WP_033674945.1">
    <property type="nucleotide sequence ID" value="NZ_JOTM01000011.1"/>
</dbReference>
<keyword evidence="3" id="KW-1185">Reference proteome</keyword>
<gene>
    <name evidence="2" type="ORF">BAGA_05250</name>
</gene>
<dbReference type="Proteomes" id="UP000027778">
    <property type="component" value="Unassembled WGS sequence"/>
</dbReference>
<reference evidence="2 3" key="1">
    <citation type="submission" date="2014-06" db="EMBL/GenBank/DDBJ databases">
        <title>Draft genome sequence of Bacillus gaemokensis JCM 15801 (MCCC 1A00707).</title>
        <authorList>
            <person name="Lai Q."/>
            <person name="Liu Y."/>
            <person name="Shao Z."/>
        </authorList>
    </citation>
    <scope>NUCLEOTIDE SEQUENCE [LARGE SCALE GENOMIC DNA]</scope>
    <source>
        <strain evidence="2 3">JCM 15801</strain>
    </source>
</reference>
<sequence length="250" mass="28828">MTKFNNEVQAKAFEKANKCKVSMKDISMALSEGNKKLKDNKVVAFYQWNITSVVTCPFRTELCEKSCYALKAEKMYPTVNTRRQMNLEFSKSNEFVSAMIEQIEFELARKKNKGKTVFFRIHEAGDFYSYEYLVKWHEIAQHFKGNRAIVFMAYTKSLPFVKTLYKNVGKENVNITFKSSVWEDTKPKFLQMTKELGMSIFTAEKAGTLEEKGMFACPSSEAFKNTPKEKDCGECKVCYLANVDVAIEIH</sequence>
<accession>A0A073KN97</accession>
<dbReference type="OrthoDB" id="2991048at2"/>
<protein>
    <recommendedName>
        <fullName evidence="1">Gene product 88 domain-containing protein</fullName>
    </recommendedName>
</protein>
<evidence type="ECO:0000313" key="2">
    <source>
        <dbReference type="EMBL" id="KEK23853.1"/>
    </source>
</evidence>
<evidence type="ECO:0000259" key="1">
    <source>
        <dbReference type="Pfam" id="PF17338"/>
    </source>
</evidence>
<feature type="domain" description="Gene product 88" evidence="1">
    <location>
        <begin position="29"/>
        <end position="239"/>
    </location>
</feature>
<name>A0A073KN97_9BACI</name>
<dbReference type="InterPro" id="IPR020290">
    <property type="entry name" value="Gp88"/>
</dbReference>
<comment type="caution">
    <text evidence="2">The sequence shown here is derived from an EMBL/GenBank/DDBJ whole genome shotgun (WGS) entry which is preliminary data.</text>
</comment>
<dbReference type="EMBL" id="JOTM01000011">
    <property type="protein sequence ID" value="KEK23853.1"/>
    <property type="molecule type" value="Genomic_DNA"/>
</dbReference>
<dbReference type="AlphaFoldDB" id="A0A073KN97"/>